<dbReference type="AlphaFoldDB" id="A0A380SV16"/>
<sequence length="103" mass="11363">MKALLFTLLGCAVFSSGAQASSSQAWSDHEQRVLQSCIAASQLKEVKALGKAAEFDDRVGYSALLLEGRYPQKHMNNRKGTELCLFDKKRKAAFVTEWTPGQP</sequence>
<evidence type="ECO:0000313" key="2">
    <source>
        <dbReference type="EMBL" id="SUQ61593.1"/>
    </source>
</evidence>
<reference evidence="3" key="1">
    <citation type="submission" date="2018-07" db="EMBL/GenBank/DDBJ databases">
        <authorList>
            <person name="Blom J."/>
        </authorList>
    </citation>
    <scope>NUCLEOTIDE SEQUENCE [LARGE SCALE GENOMIC DNA]</scope>
    <source>
        <strain evidence="3">CCOS 864</strain>
    </source>
</reference>
<proteinExistence type="predicted"/>
<feature type="signal peptide" evidence="1">
    <location>
        <begin position="1"/>
        <end position="20"/>
    </location>
</feature>
<feature type="chain" id="PRO_5016879969" description="Secreted protein" evidence="1">
    <location>
        <begin position="21"/>
        <end position="103"/>
    </location>
</feature>
<protein>
    <recommendedName>
        <fullName evidence="4">Secreted protein</fullName>
    </recommendedName>
</protein>
<gene>
    <name evidence="2" type="ORF">CCOS864_01017</name>
</gene>
<keyword evidence="3" id="KW-1185">Reference proteome</keyword>
<dbReference type="EMBL" id="UIDD01000004">
    <property type="protein sequence ID" value="SUQ61593.1"/>
    <property type="molecule type" value="Genomic_DNA"/>
</dbReference>
<evidence type="ECO:0000313" key="3">
    <source>
        <dbReference type="Proteomes" id="UP000255177"/>
    </source>
</evidence>
<organism evidence="2 3">
    <name type="scientific">Pseudomonas wadenswilerensis</name>
    <dbReference type="NCBI Taxonomy" id="1785161"/>
    <lineage>
        <taxon>Bacteria</taxon>
        <taxon>Pseudomonadati</taxon>
        <taxon>Pseudomonadota</taxon>
        <taxon>Gammaproteobacteria</taxon>
        <taxon>Pseudomonadales</taxon>
        <taxon>Pseudomonadaceae</taxon>
        <taxon>Pseudomonas</taxon>
    </lineage>
</organism>
<dbReference type="Proteomes" id="UP000255177">
    <property type="component" value="Unassembled WGS sequence"/>
</dbReference>
<evidence type="ECO:0000256" key="1">
    <source>
        <dbReference type="SAM" id="SignalP"/>
    </source>
</evidence>
<name>A0A380SV16_9PSED</name>
<evidence type="ECO:0008006" key="4">
    <source>
        <dbReference type="Google" id="ProtNLM"/>
    </source>
</evidence>
<accession>A0A380SV16</accession>
<dbReference type="RefSeq" id="WP_115085350.1">
    <property type="nucleotide sequence ID" value="NZ_CBCSFG010000026.1"/>
</dbReference>
<keyword evidence="1" id="KW-0732">Signal</keyword>